<reference evidence="2 3" key="1">
    <citation type="submission" date="2015-01" db="EMBL/GenBank/DDBJ databases">
        <title>The Genome Sequence of Fonsecaea multimorphosa CBS 102226.</title>
        <authorList>
            <consortium name="The Broad Institute Genomics Platform"/>
            <person name="Cuomo C."/>
            <person name="de Hoog S."/>
            <person name="Gorbushina A."/>
            <person name="Stielow B."/>
            <person name="Teixiera M."/>
            <person name="Abouelleil A."/>
            <person name="Chapman S.B."/>
            <person name="Priest M."/>
            <person name="Young S.K."/>
            <person name="Wortman J."/>
            <person name="Nusbaum C."/>
            <person name="Birren B."/>
        </authorList>
    </citation>
    <scope>NUCLEOTIDE SEQUENCE [LARGE SCALE GENOMIC DNA]</scope>
    <source>
        <strain evidence="2 3">CBS 102226</strain>
    </source>
</reference>
<name>A0A0D2JHA5_9EURO</name>
<dbReference type="AlphaFoldDB" id="A0A0D2JHA5"/>
<gene>
    <name evidence="2" type="ORF">Z520_11733</name>
</gene>
<dbReference type="EMBL" id="KN848103">
    <property type="protein sequence ID" value="KIX92557.1"/>
    <property type="molecule type" value="Genomic_DNA"/>
</dbReference>
<keyword evidence="1" id="KW-0812">Transmembrane</keyword>
<evidence type="ECO:0000256" key="1">
    <source>
        <dbReference type="SAM" id="Phobius"/>
    </source>
</evidence>
<dbReference type="GeneID" id="27717479"/>
<dbReference type="Proteomes" id="UP000053411">
    <property type="component" value="Unassembled WGS sequence"/>
</dbReference>
<feature type="transmembrane region" description="Helical" evidence="1">
    <location>
        <begin position="6"/>
        <end position="31"/>
    </location>
</feature>
<accession>A0A0D2JHA5</accession>
<evidence type="ECO:0000313" key="2">
    <source>
        <dbReference type="EMBL" id="KIX92557.1"/>
    </source>
</evidence>
<organism evidence="2 3">
    <name type="scientific">Fonsecaea multimorphosa CBS 102226</name>
    <dbReference type="NCBI Taxonomy" id="1442371"/>
    <lineage>
        <taxon>Eukaryota</taxon>
        <taxon>Fungi</taxon>
        <taxon>Dikarya</taxon>
        <taxon>Ascomycota</taxon>
        <taxon>Pezizomycotina</taxon>
        <taxon>Eurotiomycetes</taxon>
        <taxon>Chaetothyriomycetidae</taxon>
        <taxon>Chaetothyriales</taxon>
        <taxon>Herpotrichiellaceae</taxon>
        <taxon>Fonsecaea</taxon>
    </lineage>
</organism>
<proteinExistence type="predicted"/>
<sequence>MSQASIFTFIVYPSAELGIFLCQVMVFTSLAEEISPSDQRSLHKATWARLGDVRATHRASR</sequence>
<dbReference type="VEuPathDB" id="FungiDB:Z520_11733"/>
<protein>
    <submittedName>
        <fullName evidence="2">Uncharacterized protein</fullName>
    </submittedName>
</protein>
<keyword evidence="1" id="KW-1133">Transmembrane helix</keyword>
<dbReference type="RefSeq" id="XP_016626680.1">
    <property type="nucleotide sequence ID" value="XM_016782221.1"/>
</dbReference>
<keyword evidence="3" id="KW-1185">Reference proteome</keyword>
<keyword evidence="1" id="KW-0472">Membrane</keyword>
<evidence type="ECO:0000313" key="3">
    <source>
        <dbReference type="Proteomes" id="UP000053411"/>
    </source>
</evidence>